<reference evidence="3" key="1">
    <citation type="journal article" date="2014" name="Science">
        <title>Ancient hybridizations among the ancestral genomes of bread wheat.</title>
        <authorList>
            <consortium name="International Wheat Genome Sequencing Consortium,"/>
            <person name="Marcussen T."/>
            <person name="Sandve S.R."/>
            <person name="Heier L."/>
            <person name="Spannagl M."/>
            <person name="Pfeifer M."/>
            <person name="Jakobsen K.S."/>
            <person name="Wulff B.B."/>
            <person name="Steuernagel B."/>
            <person name="Mayer K.F."/>
            <person name="Olsen O.A."/>
        </authorList>
    </citation>
    <scope>NUCLEOTIDE SEQUENCE [LARGE SCALE GENOMIC DNA]</scope>
    <source>
        <strain evidence="3">cv. AL8/78</strain>
    </source>
</reference>
<evidence type="ECO:0000313" key="3">
    <source>
        <dbReference type="Proteomes" id="UP000015105"/>
    </source>
</evidence>
<proteinExistence type="predicted"/>
<reference evidence="3" key="2">
    <citation type="journal article" date="2017" name="Nat. Plants">
        <title>The Aegilops tauschii genome reveals multiple impacts of transposons.</title>
        <authorList>
            <person name="Zhao G."/>
            <person name="Zou C."/>
            <person name="Li K."/>
            <person name="Wang K."/>
            <person name="Li T."/>
            <person name="Gao L."/>
            <person name="Zhang X."/>
            <person name="Wang H."/>
            <person name="Yang Z."/>
            <person name="Liu X."/>
            <person name="Jiang W."/>
            <person name="Mao L."/>
            <person name="Kong X."/>
            <person name="Jiao Y."/>
            <person name="Jia J."/>
        </authorList>
    </citation>
    <scope>NUCLEOTIDE SEQUENCE [LARGE SCALE GENOMIC DNA]</scope>
    <source>
        <strain evidence="3">cv. AL8/78</strain>
    </source>
</reference>
<feature type="compositionally biased region" description="Basic and acidic residues" evidence="1">
    <location>
        <begin position="119"/>
        <end position="136"/>
    </location>
</feature>
<name>A0A453SNP9_AEGTS</name>
<reference evidence="2" key="5">
    <citation type="journal article" date="2021" name="G3 (Bethesda)">
        <title>Aegilops tauschii genome assembly Aet v5.0 features greater sequence contiguity and improved annotation.</title>
        <authorList>
            <person name="Wang L."/>
            <person name="Zhu T."/>
            <person name="Rodriguez J.C."/>
            <person name="Deal K.R."/>
            <person name="Dubcovsky J."/>
            <person name="McGuire P.E."/>
            <person name="Lux T."/>
            <person name="Spannagl M."/>
            <person name="Mayer K.F.X."/>
            <person name="Baldrich P."/>
            <person name="Meyers B.C."/>
            <person name="Huo N."/>
            <person name="Gu Y.Q."/>
            <person name="Zhou H."/>
            <person name="Devos K.M."/>
            <person name="Bennetzen J.L."/>
            <person name="Unver T."/>
            <person name="Budak H."/>
            <person name="Gulick P.J."/>
            <person name="Galiba G."/>
            <person name="Kalapos B."/>
            <person name="Nelson D.R."/>
            <person name="Li P."/>
            <person name="You F.M."/>
            <person name="Luo M.C."/>
            <person name="Dvorak J."/>
        </authorList>
    </citation>
    <scope>NUCLEOTIDE SEQUENCE [LARGE SCALE GENOMIC DNA]</scope>
    <source>
        <strain evidence="2">cv. AL8/78</strain>
    </source>
</reference>
<feature type="region of interest" description="Disordered" evidence="1">
    <location>
        <begin position="1"/>
        <end position="99"/>
    </location>
</feature>
<reference evidence="2" key="3">
    <citation type="journal article" date="2017" name="Nature">
        <title>Genome sequence of the progenitor of the wheat D genome Aegilops tauschii.</title>
        <authorList>
            <person name="Luo M.C."/>
            <person name="Gu Y.Q."/>
            <person name="Puiu D."/>
            <person name="Wang H."/>
            <person name="Twardziok S.O."/>
            <person name="Deal K.R."/>
            <person name="Huo N."/>
            <person name="Zhu T."/>
            <person name="Wang L."/>
            <person name="Wang Y."/>
            <person name="McGuire P.E."/>
            <person name="Liu S."/>
            <person name="Long H."/>
            <person name="Ramasamy R.K."/>
            <person name="Rodriguez J.C."/>
            <person name="Van S.L."/>
            <person name="Yuan L."/>
            <person name="Wang Z."/>
            <person name="Xia Z."/>
            <person name="Xiao L."/>
            <person name="Anderson O.D."/>
            <person name="Ouyang S."/>
            <person name="Liang Y."/>
            <person name="Zimin A.V."/>
            <person name="Pertea G."/>
            <person name="Qi P."/>
            <person name="Bennetzen J.L."/>
            <person name="Dai X."/>
            <person name="Dawson M.W."/>
            <person name="Muller H.G."/>
            <person name="Kugler K."/>
            <person name="Rivarola-Duarte L."/>
            <person name="Spannagl M."/>
            <person name="Mayer K.F.X."/>
            <person name="Lu F.H."/>
            <person name="Bevan M.W."/>
            <person name="Leroy P."/>
            <person name="Li P."/>
            <person name="You F.M."/>
            <person name="Sun Q."/>
            <person name="Liu Z."/>
            <person name="Lyons E."/>
            <person name="Wicker T."/>
            <person name="Salzberg S.L."/>
            <person name="Devos K.M."/>
            <person name="Dvorak J."/>
        </authorList>
    </citation>
    <scope>NUCLEOTIDE SEQUENCE [LARGE SCALE GENOMIC DNA]</scope>
    <source>
        <strain evidence="2">cv. AL8/78</strain>
    </source>
</reference>
<evidence type="ECO:0000313" key="2">
    <source>
        <dbReference type="EnsemblPlants" id="AET7Gv21005300.3"/>
    </source>
</evidence>
<keyword evidence="3" id="KW-1185">Reference proteome</keyword>
<dbReference type="AlphaFoldDB" id="A0A453SNP9"/>
<reference evidence="2" key="4">
    <citation type="submission" date="2019-03" db="UniProtKB">
        <authorList>
            <consortium name="EnsemblPlants"/>
        </authorList>
    </citation>
    <scope>IDENTIFICATION</scope>
</reference>
<accession>A0A453SNP9</accession>
<feature type="region of interest" description="Disordered" evidence="1">
    <location>
        <begin position="119"/>
        <end position="142"/>
    </location>
</feature>
<evidence type="ECO:0000256" key="1">
    <source>
        <dbReference type="SAM" id="MobiDB-lite"/>
    </source>
</evidence>
<feature type="compositionally biased region" description="Pro residues" evidence="1">
    <location>
        <begin position="81"/>
        <end position="95"/>
    </location>
</feature>
<sequence length="264" mass="27926">MARGSRTDADLAPQPLRRRLQARAAASMAAHPSELRVLRQPSRSSATTLLSPPAASQHRRRAPPDEALLRAKRTPPGALSSPPPSAARGPPPPPGSAAAAAGWIWELKKKGNGECEATRLDHTESSEAEWLSRAETRPGTALADERAAPSCRTGMAGQAPAVVAFALAAAILSTPPPQSDNFSNIPPTLSGDDKAQVRIKHPKSAKALQCTSKCVATCIRGGEGPINVRRPLVVFKEGQFRSRLYCLTECSDICNLIKDGEDGP</sequence>
<protein>
    <submittedName>
        <fullName evidence="2">Uncharacterized protein</fullName>
    </submittedName>
</protein>
<dbReference type="EnsemblPlants" id="AET7Gv21005300.3">
    <property type="protein sequence ID" value="AET7Gv21005300.3"/>
    <property type="gene ID" value="AET7Gv21005300"/>
</dbReference>
<dbReference type="Gramene" id="AET7Gv21005300.3">
    <property type="protein sequence ID" value="AET7Gv21005300.3"/>
    <property type="gene ID" value="AET7Gv21005300"/>
</dbReference>
<organism evidence="2 3">
    <name type="scientific">Aegilops tauschii subsp. strangulata</name>
    <name type="common">Goatgrass</name>
    <dbReference type="NCBI Taxonomy" id="200361"/>
    <lineage>
        <taxon>Eukaryota</taxon>
        <taxon>Viridiplantae</taxon>
        <taxon>Streptophyta</taxon>
        <taxon>Embryophyta</taxon>
        <taxon>Tracheophyta</taxon>
        <taxon>Spermatophyta</taxon>
        <taxon>Magnoliopsida</taxon>
        <taxon>Liliopsida</taxon>
        <taxon>Poales</taxon>
        <taxon>Poaceae</taxon>
        <taxon>BOP clade</taxon>
        <taxon>Pooideae</taxon>
        <taxon>Triticodae</taxon>
        <taxon>Triticeae</taxon>
        <taxon>Triticinae</taxon>
        <taxon>Aegilops</taxon>
    </lineage>
</organism>
<feature type="compositionally biased region" description="Polar residues" evidence="1">
    <location>
        <begin position="41"/>
        <end position="50"/>
    </location>
</feature>
<dbReference type="PANTHER" id="PTHR36006:SF2">
    <property type="entry name" value="OS06G0704200 PROTEIN"/>
    <property type="match status" value="1"/>
</dbReference>
<dbReference type="Proteomes" id="UP000015105">
    <property type="component" value="Chromosome 7D"/>
</dbReference>
<dbReference type="PANTHER" id="PTHR36006">
    <property type="entry name" value="BNAC02G25390D PROTEIN"/>
    <property type="match status" value="1"/>
</dbReference>